<gene>
    <name evidence="2" type="ordered locus">ELI_12585</name>
</gene>
<proteinExistence type="predicted"/>
<dbReference type="Proteomes" id="UP000008808">
    <property type="component" value="Chromosome"/>
</dbReference>
<dbReference type="InterPro" id="IPR016064">
    <property type="entry name" value="NAD/diacylglycerol_kinase_sf"/>
</dbReference>
<dbReference type="OrthoDB" id="7209949at2"/>
<dbReference type="SUPFAM" id="SSF111331">
    <property type="entry name" value="NAD kinase/diacylglycerol kinase-like"/>
    <property type="match status" value="1"/>
</dbReference>
<dbReference type="STRING" id="314225.ELI_12585"/>
<keyword evidence="3" id="KW-1185">Reference proteome</keyword>
<organism evidence="2 3">
    <name type="scientific">Erythrobacter litoralis (strain HTCC2594)</name>
    <dbReference type="NCBI Taxonomy" id="314225"/>
    <lineage>
        <taxon>Bacteria</taxon>
        <taxon>Pseudomonadati</taxon>
        <taxon>Pseudomonadota</taxon>
        <taxon>Alphaproteobacteria</taxon>
        <taxon>Sphingomonadales</taxon>
        <taxon>Erythrobacteraceae</taxon>
        <taxon>Erythrobacter/Porphyrobacter group</taxon>
        <taxon>Erythrobacter</taxon>
    </lineage>
</organism>
<feature type="domain" description="DAGKc" evidence="1">
    <location>
        <begin position="20"/>
        <end position="125"/>
    </location>
</feature>
<dbReference type="AlphaFoldDB" id="Q2N6T2"/>
<dbReference type="RefSeq" id="WP_011415431.1">
    <property type="nucleotide sequence ID" value="NC_007722.1"/>
</dbReference>
<dbReference type="Pfam" id="PF00781">
    <property type="entry name" value="DAGK_cat"/>
    <property type="match status" value="1"/>
</dbReference>
<accession>Q2N6T2</accession>
<dbReference type="HOGENOM" id="CLU_074754_0_0_5"/>
<evidence type="ECO:0000259" key="1">
    <source>
        <dbReference type="Pfam" id="PF00781"/>
    </source>
</evidence>
<dbReference type="KEGG" id="eli:ELI_12585"/>
<dbReference type="InterPro" id="IPR017438">
    <property type="entry name" value="ATP-NAD_kinase_N"/>
</dbReference>
<dbReference type="EMBL" id="CP000157">
    <property type="protein sequence ID" value="ABC64609.1"/>
    <property type="molecule type" value="Genomic_DNA"/>
</dbReference>
<dbReference type="InterPro" id="IPR001206">
    <property type="entry name" value="Diacylglycerol_kinase_cat_dom"/>
</dbReference>
<dbReference type="Gene3D" id="3.40.50.10330">
    <property type="entry name" value="Probable inorganic polyphosphate/atp-NAD kinase, domain 1"/>
    <property type="match status" value="1"/>
</dbReference>
<reference evidence="3" key="1">
    <citation type="journal article" date="2009" name="J. Bacteriol.">
        <title>Complete genome sequence of Erythrobacter litoralis HTCC2594.</title>
        <authorList>
            <person name="Oh H.M."/>
            <person name="Giovannoni S.J."/>
            <person name="Ferriera S."/>
            <person name="Johnson J."/>
            <person name="Cho J.C."/>
        </authorList>
    </citation>
    <scope>NUCLEOTIDE SEQUENCE [LARGE SCALE GENOMIC DNA]</scope>
    <source>
        <strain evidence="3">HTCC2594</strain>
    </source>
</reference>
<evidence type="ECO:0000313" key="3">
    <source>
        <dbReference type="Proteomes" id="UP000008808"/>
    </source>
</evidence>
<sequence length="326" mass="35818">MTVQQPAKLSDMPGLPVTGVLYNPRSHRNRDARIVEPDYPVIRVEQPRRRRELKDAMQRFVDSGVELLVINGGDGTVRDALTGGAMVFGDTWPDIAVLPRGKTNALTIDLGMPKQWSLEEAIIAHRDGARVARQPIQLEPMDEKELTRLGFILGAGVFLAAIDSGQDAHRFGAFDSLAVGVTAVWGVMQALFGGDGNPWRRGAEAKILLGEAMEELDYTGTGDPRTRAMLFLSTLTRFPAGLRPFADCPGPIRLAVIDHLQRRLVARMPSILRGKHAPWMEAAGLHRRGTDRIELDLGDKFILDGEVFAPGRYCVTPGPMLNFVVP</sequence>
<dbReference type="eggNOG" id="COG1597">
    <property type="taxonomic scope" value="Bacteria"/>
</dbReference>
<name>Q2N6T2_ERYLH</name>
<protein>
    <recommendedName>
        <fullName evidence="1">DAGKc domain-containing protein</fullName>
    </recommendedName>
</protein>
<evidence type="ECO:0000313" key="2">
    <source>
        <dbReference type="EMBL" id="ABC64609.1"/>
    </source>
</evidence>
<dbReference type="GO" id="GO:0016301">
    <property type="term" value="F:kinase activity"/>
    <property type="evidence" value="ECO:0007669"/>
    <property type="project" value="InterPro"/>
</dbReference>